<accession>A0A2T3LAA2</accession>
<proteinExistence type="predicted"/>
<dbReference type="PROSITE" id="PS51257">
    <property type="entry name" value="PROKAR_LIPOPROTEIN"/>
    <property type="match status" value="1"/>
</dbReference>
<dbReference type="Proteomes" id="UP000241803">
    <property type="component" value="Unassembled WGS sequence"/>
</dbReference>
<evidence type="ECO:0000313" key="2">
    <source>
        <dbReference type="Proteomes" id="UP000241803"/>
    </source>
</evidence>
<dbReference type="EMBL" id="PYOC01000002">
    <property type="protein sequence ID" value="PSV48265.1"/>
    <property type="molecule type" value="Genomic_DNA"/>
</dbReference>
<dbReference type="AlphaFoldDB" id="A0A2T3LAA2"/>
<reference evidence="1 2" key="1">
    <citation type="submission" date="2018-03" db="EMBL/GenBank/DDBJ databases">
        <title>Whole genome sequencing of Histamine producing bacteria.</title>
        <authorList>
            <person name="Butler K."/>
        </authorList>
    </citation>
    <scope>NUCLEOTIDE SEQUENCE [LARGE SCALE GENOMIC DNA]</scope>
    <source>
        <strain evidence="1 2">ATCC 19614</strain>
    </source>
</reference>
<evidence type="ECO:0000313" key="1">
    <source>
        <dbReference type="EMBL" id="PSV48265.1"/>
    </source>
</evidence>
<gene>
    <name evidence="1" type="ORF">C9J47_06980</name>
</gene>
<protein>
    <submittedName>
        <fullName evidence="1">Uncharacterized protein</fullName>
    </submittedName>
</protein>
<sequence>MFKKQLVILIPTLVLTACGDSDNTEIGKDTYDYSSIDYSLIKGYIVQTLSRMMVWLMKT</sequence>
<comment type="caution">
    <text evidence="1">The sequence shown here is derived from an EMBL/GenBank/DDBJ whole genome shotgun (WGS) entry which is preliminary data.</text>
</comment>
<organism evidence="1 2">
    <name type="scientific">Photobacterium indicum</name>
    <dbReference type="NCBI Taxonomy" id="81447"/>
    <lineage>
        <taxon>Bacteria</taxon>
        <taxon>Pseudomonadati</taxon>
        <taxon>Pseudomonadota</taxon>
        <taxon>Gammaproteobacteria</taxon>
        <taxon>Vibrionales</taxon>
        <taxon>Vibrionaceae</taxon>
        <taxon>Photobacterium</taxon>
    </lineage>
</organism>
<keyword evidence="2" id="KW-1185">Reference proteome</keyword>
<name>A0A2T3LAA2_9GAMM</name>